<gene>
    <name evidence="2" type="ORF">G9H71_22295</name>
</gene>
<accession>A0ABX0H2F0</accession>
<evidence type="ECO:0000256" key="1">
    <source>
        <dbReference type="SAM" id="MobiDB-lite"/>
    </source>
</evidence>
<comment type="caution">
    <text evidence="2">The sequence shown here is derived from an EMBL/GenBank/DDBJ whole genome shotgun (WGS) entry which is preliminary data.</text>
</comment>
<evidence type="ECO:0000313" key="2">
    <source>
        <dbReference type="EMBL" id="NHC16521.1"/>
    </source>
</evidence>
<name>A0ABX0H2F0_9ACTN</name>
<feature type="compositionally biased region" description="Low complexity" evidence="1">
    <location>
        <begin position="74"/>
        <end position="91"/>
    </location>
</feature>
<feature type="region of interest" description="Disordered" evidence="1">
    <location>
        <begin position="38"/>
        <end position="149"/>
    </location>
</feature>
<protein>
    <submittedName>
        <fullName evidence="2">Uncharacterized protein</fullName>
    </submittedName>
</protein>
<sequence>MVLQPVGPESPGTYWMRRAVLLVGALVVLLLGVRACGGGSGDAAERGTGKPTPSATASGTPGSGTGGGTGDAGEAGASEDGSADASANAGDVVLDPSAVTASPTPGSSSGADDAADGSGDSAADGSGDSSTDGSGDSSTDGADDAAGTEGAACADDDLAVSAAADAASYGSGANPRLTLTIRNVSDSACTRDLGSAALELVVESGPARIWSSDDCGGKSGHTQRTLKAGESWSTSVTWSRKRSAPGCSGRAEAGDGTYVVTGRVGTATSESDRFLLK</sequence>
<organism evidence="2 3">
    <name type="scientific">Motilibacter deserti</name>
    <dbReference type="NCBI Taxonomy" id="2714956"/>
    <lineage>
        <taxon>Bacteria</taxon>
        <taxon>Bacillati</taxon>
        <taxon>Actinomycetota</taxon>
        <taxon>Actinomycetes</taxon>
        <taxon>Motilibacterales</taxon>
        <taxon>Motilibacteraceae</taxon>
        <taxon>Motilibacter</taxon>
    </lineage>
</organism>
<feature type="compositionally biased region" description="Gly residues" evidence="1">
    <location>
        <begin position="61"/>
        <end position="73"/>
    </location>
</feature>
<feature type="compositionally biased region" description="Low complexity" evidence="1">
    <location>
        <begin position="106"/>
        <end position="149"/>
    </location>
</feature>
<reference evidence="2 3" key="1">
    <citation type="submission" date="2020-03" db="EMBL/GenBank/DDBJ databases">
        <title>Two novel Motilibacter sp.</title>
        <authorList>
            <person name="Liu S."/>
        </authorList>
    </citation>
    <scope>NUCLEOTIDE SEQUENCE [LARGE SCALE GENOMIC DNA]</scope>
    <source>
        <strain evidence="2 3">E257</strain>
    </source>
</reference>
<proteinExistence type="predicted"/>
<dbReference type="EMBL" id="JAANNP010000195">
    <property type="protein sequence ID" value="NHC16521.1"/>
    <property type="molecule type" value="Genomic_DNA"/>
</dbReference>
<keyword evidence="3" id="KW-1185">Reference proteome</keyword>
<dbReference type="Proteomes" id="UP000800981">
    <property type="component" value="Unassembled WGS sequence"/>
</dbReference>
<evidence type="ECO:0000313" key="3">
    <source>
        <dbReference type="Proteomes" id="UP000800981"/>
    </source>
</evidence>
<dbReference type="RefSeq" id="WP_166284948.1">
    <property type="nucleotide sequence ID" value="NZ_JAANNP010000195.1"/>
</dbReference>